<dbReference type="SUPFAM" id="SSF88723">
    <property type="entry name" value="PIN domain-like"/>
    <property type="match status" value="1"/>
</dbReference>
<dbReference type="Proteomes" id="UP001296776">
    <property type="component" value="Unassembled WGS sequence"/>
</dbReference>
<reference evidence="2" key="2">
    <citation type="journal article" date="2020" name="Microorganisms">
        <title>Osmotic Adaptation and Compatible Solute Biosynthesis of Phototrophic Bacteria as Revealed from Genome Analyses.</title>
        <authorList>
            <person name="Imhoff J.F."/>
            <person name="Rahn T."/>
            <person name="Kunzel S."/>
            <person name="Keller A."/>
            <person name="Neulinger S.C."/>
        </authorList>
    </citation>
    <scope>NUCLEOTIDE SEQUENCE</scope>
    <source>
        <strain evidence="2">DSM 11080</strain>
    </source>
</reference>
<evidence type="ECO:0000313" key="3">
    <source>
        <dbReference type="Proteomes" id="UP001296776"/>
    </source>
</evidence>
<protein>
    <submittedName>
        <fullName evidence="2">Toxin-antitoxin system toxin component, PIN family</fullName>
    </submittedName>
</protein>
<feature type="domain" description="PIN" evidence="1">
    <location>
        <begin position="1"/>
        <end position="114"/>
    </location>
</feature>
<dbReference type="EMBL" id="NRSJ01000016">
    <property type="protein sequence ID" value="MBK1704933.1"/>
    <property type="molecule type" value="Genomic_DNA"/>
</dbReference>
<dbReference type="InterPro" id="IPR002716">
    <property type="entry name" value="PIN_dom"/>
</dbReference>
<dbReference type="PANTHER" id="PTHR34610:SF4">
    <property type="entry name" value="SLL8027 PROTEIN"/>
    <property type="match status" value="1"/>
</dbReference>
<dbReference type="PANTHER" id="PTHR34610">
    <property type="entry name" value="SSL7007 PROTEIN"/>
    <property type="match status" value="1"/>
</dbReference>
<evidence type="ECO:0000259" key="1">
    <source>
        <dbReference type="SMART" id="SM00670"/>
    </source>
</evidence>
<dbReference type="SMART" id="SM00670">
    <property type="entry name" value="PINc"/>
    <property type="match status" value="1"/>
</dbReference>
<organism evidence="2 3">
    <name type="scientific">Halochromatium glycolicum</name>
    <dbReference type="NCBI Taxonomy" id="85075"/>
    <lineage>
        <taxon>Bacteria</taxon>
        <taxon>Pseudomonadati</taxon>
        <taxon>Pseudomonadota</taxon>
        <taxon>Gammaproteobacteria</taxon>
        <taxon>Chromatiales</taxon>
        <taxon>Chromatiaceae</taxon>
        <taxon>Halochromatium</taxon>
    </lineage>
</organism>
<accession>A0AAJ0U438</accession>
<name>A0AAJ0U438_9GAMM</name>
<dbReference type="InterPro" id="IPR002850">
    <property type="entry name" value="PIN_toxin-like"/>
</dbReference>
<dbReference type="NCBIfam" id="TIGR00305">
    <property type="entry name" value="putative toxin-antitoxin system toxin component, PIN family"/>
    <property type="match status" value="1"/>
</dbReference>
<dbReference type="AlphaFoldDB" id="A0AAJ0U438"/>
<reference evidence="2" key="1">
    <citation type="submission" date="2017-08" db="EMBL/GenBank/DDBJ databases">
        <authorList>
            <person name="Imhoff J.F."/>
            <person name="Rahn T."/>
            <person name="Kuenzel S."/>
            <person name="Neulinger S.C."/>
        </authorList>
    </citation>
    <scope>NUCLEOTIDE SEQUENCE</scope>
    <source>
        <strain evidence="2">DSM 11080</strain>
    </source>
</reference>
<dbReference type="Pfam" id="PF13470">
    <property type="entry name" value="PIN_3"/>
    <property type="match status" value="1"/>
</dbReference>
<proteinExistence type="predicted"/>
<dbReference type="InterPro" id="IPR029060">
    <property type="entry name" value="PIN-like_dom_sf"/>
</dbReference>
<keyword evidence="3" id="KW-1185">Reference proteome</keyword>
<sequence length="136" mass="15206">MRVVLDTNVLFSALISPHGCPHAIYRAWRSGRFELVTSKAQLDEIRRASRYPKFQSVLQPTRVGLMVNNLQRAIVLERLPVDVDVDDPDDAFLMAMAEAGDADYLITGDRRAGLLQRGHVGRARIIEPTAFCETAL</sequence>
<comment type="caution">
    <text evidence="2">The sequence shown here is derived from an EMBL/GenBank/DDBJ whole genome shotgun (WGS) entry which is preliminary data.</text>
</comment>
<evidence type="ECO:0000313" key="2">
    <source>
        <dbReference type="EMBL" id="MBK1704933.1"/>
    </source>
</evidence>
<gene>
    <name evidence="2" type="ORF">CKO40_10385</name>
</gene>
<dbReference type="RefSeq" id="WP_200346145.1">
    <property type="nucleotide sequence ID" value="NZ_NRSJ01000016.1"/>
</dbReference>